<evidence type="ECO:0000256" key="3">
    <source>
        <dbReference type="ARBA" id="ARBA00022679"/>
    </source>
</evidence>
<protein>
    <recommendedName>
        <fullName evidence="5">Glycosyltransferase</fullName>
        <ecNumber evidence="5">2.4.1.-</ecNumber>
    </recommendedName>
</protein>
<dbReference type="RefSeq" id="XP_014515709.1">
    <property type="nucleotide sequence ID" value="XM_014660223.2"/>
</dbReference>
<dbReference type="PROSITE" id="PS00375">
    <property type="entry name" value="UDPGT"/>
    <property type="match status" value="1"/>
</dbReference>
<dbReference type="FunFam" id="3.40.50.2000:FF:000051">
    <property type="entry name" value="Glycosyltransferase"/>
    <property type="match status" value="1"/>
</dbReference>
<reference evidence="7" key="1">
    <citation type="journal article" date="2014" name="Nat. Commun.">
        <title>Genome sequence of mungbean and insights into evolution within Vigna species.</title>
        <authorList>
            <person name="Kang Y.J."/>
            <person name="Kim S.K."/>
            <person name="Kim M.Y."/>
            <person name="Lestari P."/>
            <person name="Kim K.H."/>
            <person name="Ha B.K."/>
            <person name="Jun T.H."/>
            <person name="Hwang W.J."/>
            <person name="Lee T."/>
            <person name="Lee J."/>
            <person name="Shim S."/>
            <person name="Yoon M.Y."/>
            <person name="Jang Y.E."/>
            <person name="Han K.S."/>
            <person name="Taeprayoon P."/>
            <person name="Yoon N."/>
            <person name="Somta P."/>
            <person name="Tanya P."/>
            <person name="Kim K.S."/>
            <person name="Gwag J.G."/>
            <person name="Moon J.K."/>
            <person name="Lee Y.H."/>
            <person name="Park B.S."/>
            <person name="Bombarely A."/>
            <person name="Doyle J.J."/>
            <person name="Jackson S.A."/>
            <person name="Schafleitner R."/>
            <person name="Srinives P."/>
            <person name="Varshney R.K."/>
            <person name="Lee S.H."/>
        </authorList>
    </citation>
    <scope>NUCLEOTIDE SEQUENCE [LARGE SCALE GENOMIC DNA]</scope>
    <source>
        <strain evidence="7">cv. VC1973A</strain>
    </source>
</reference>
<organism evidence="7 8">
    <name type="scientific">Vigna radiata var. radiata</name>
    <name type="common">Mung bean</name>
    <name type="synonym">Phaseolus aureus</name>
    <dbReference type="NCBI Taxonomy" id="3916"/>
    <lineage>
        <taxon>Eukaryota</taxon>
        <taxon>Viridiplantae</taxon>
        <taxon>Streptophyta</taxon>
        <taxon>Embryophyta</taxon>
        <taxon>Tracheophyta</taxon>
        <taxon>Spermatophyta</taxon>
        <taxon>Magnoliopsida</taxon>
        <taxon>eudicotyledons</taxon>
        <taxon>Gunneridae</taxon>
        <taxon>Pentapetalae</taxon>
        <taxon>rosids</taxon>
        <taxon>fabids</taxon>
        <taxon>Fabales</taxon>
        <taxon>Fabaceae</taxon>
        <taxon>Papilionoideae</taxon>
        <taxon>50 kb inversion clade</taxon>
        <taxon>NPAAA clade</taxon>
        <taxon>indigoferoid/millettioid clade</taxon>
        <taxon>Phaseoleae</taxon>
        <taxon>Vigna</taxon>
    </lineage>
</organism>
<dbReference type="OrthoDB" id="5835829at2759"/>
<name>A0A1S3VC52_VIGRR</name>
<accession>A0A1S3VC52</accession>
<evidence type="ECO:0000256" key="5">
    <source>
        <dbReference type="RuleBase" id="RU362057"/>
    </source>
</evidence>
<evidence type="ECO:0000256" key="1">
    <source>
        <dbReference type="ARBA" id="ARBA00009995"/>
    </source>
</evidence>
<dbReference type="PANTHER" id="PTHR48045:SF6">
    <property type="entry name" value="UDP-GLUCOSYLTRANSFERASE FAMILY PROTEIN"/>
    <property type="match status" value="1"/>
</dbReference>
<dbReference type="PANTHER" id="PTHR48045">
    <property type="entry name" value="UDP-GLYCOSYLTRANSFERASE 72B1"/>
    <property type="match status" value="1"/>
</dbReference>
<dbReference type="KEGG" id="vra:106773537"/>
<reference evidence="8" key="2">
    <citation type="submission" date="2025-08" db="UniProtKB">
        <authorList>
            <consortium name="RefSeq"/>
        </authorList>
    </citation>
    <scope>IDENTIFICATION</scope>
    <source>
        <tissue evidence="8">Leaf</tissue>
    </source>
</reference>
<dbReference type="InterPro" id="IPR035595">
    <property type="entry name" value="UDP_glycos_trans_CS"/>
</dbReference>
<proteinExistence type="inferred from homology"/>
<dbReference type="Gene3D" id="3.40.50.2000">
    <property type="entry name" value="Glycogen Phosphorylase B"/>
    <property type="match status" value="2"/>
</dbReference>
<evidence type="ECO:0000256" key="2">
    <source>
        <dbReference type="ARBA" id="ARBA00022676"/>
    </source>
</evidence>
<keyword evidence="3 4" id="KW-0808">Transferase</keyword>
<sequence>MAKATRIAVIPSAGFSHFVPIINFSKLLVDLHPHIHLTCIIPILGSLPAAAKPILQTLPPRISTVFLPPVSLRDLPQGVPVVLQIQLAMNLSMPSIHRTLSAITSNNPHVAMVVDTFAYGALDFAQEFNMLSYVYFPSAATTLCTHFYLPTLHNETFCEYRDLPHPITVPGCVPFHGRDLYAQAQDRKSQFYKMSLKRYESYRFLDGIFINSFLELETGPIRAFKDKERGYPPLYPVGPIVQTGTTATAGCTTGLECLTWLDKQQDGSVLYVCFGSGGTLSQEQTNELAHGLELSKHKFLWVVRAPSDEANAGYLDGEKDADPLEFLPSGFLERTKEQGMVVPSWAPQIEILGHGSVGGFLTHCGWNSTLESVVHGVPLITWPLFAEQRMNAVVMSEGAKVGVRPLESENGLVERAAIVEVIKCLMEEEEEGKEMRKRMKELKEAAANALKEDGASTRNLSQVAHRWKMLAQERS</sequence>
<evidence type="ECO:0000313" key="8">
    <source>
        <dbReference type="RefSeq" id="XP_014515709.1"/>
    </source>
</evidence>
<evidence type="ECO:0000256" key="4">
    <source>
        <dbReference type="RuleBase" id="RU003718"/>
    </source>
</evidence>
<dbReference type="InterPro" id="IPR002213">
    <property type="entry name" value="UDP_glucos_trans"/>
</dbReference>
<evidence type="ECO:0000313" key="7">
    <source>
        <dbReference type="Proteomes" id="UP000087766"/>
    </source>
</evidence>
<feature type="coiled-coil region" evidence="6">
    <location>
        <begin position="425"/>
        <end position="452"/>
    </location>
</feature>
<dbReference type="GeneID" id="106773537"/>
<keyword evidence="6" id="KW-0175">Coiled coil</keyword>
<dbReference type="Pfam" id="PF00201">
    <property type="entry name" value="UDPGT"/>
    <property type="match status" value="1"/>
</dbReference>
<dbReference type="GO" id="GO:0008194">
    <property type="term" value="F:UDP-glycosyltransferase activity"/>
    <property type="evidence" value="ECO:0007669"/>
    <property type="project" value="InterPro"/>
</dbReference>
<keyword evidence="7" id="KW-1185">Reference proteome</keyword>
<comment type="similarity">
    <text evidence="1 4">Belongs to the UDP-glycosyltransferase family.</text>
</comment>
<dbReference type="FunFam" id="3.40.50.2000:FF:000054">
    <property type="entry name" value="Glycosyltransferase"/>
    <property type="match status" value="1"/>
</dbReference>
<dbReference type="SUPFAM" id="SSF53756">
    <property type="entry name" value="UDP-Glycosyltransferase/glycogen phosphorylase"/>
    <property type="match status" value="1"/>
</dbReference>
<keyword evidence="2 4" id="KW-0328">Glycosyltransferase</keyword>
<gene>
    <name evidence="8" type="primary">LOC106773537</name>
</gene>
<dbReference type="Proteomes" id="UP000087766">
    <property type="component" value="Chromosome 9"/>
</dbReference>
<dbReference type="CDD" id="cd03784">
    <property type="entry name" value="GT1_Gtf-like"/>
    <property type="match status" value="1"/>
</dbReference>
<dbReference type="EC" id="2.4.1.-" evidence="5"/>
<evidence type="ECO:0000256" key="6">
    <source>
        <dbReference type="SAM" id="Coils"/>
    </source>
</evidence>
<dbReference type="AlphaFoldDB" id="A0A1S3VC52"/>